<dbReference type="OrthoDB" id="13288at2"/>
<dbReference type="CDD" id="cd05782">
    <property type="entry name" value="DNA_polB_like1_exo"/>
    <property type="match status" value="1"/>
</dbReference>
<comment type="caution">
    <text evidence="2">The sequence shown here is derived from an EMBL/GenBank/DDBJ whole genome shotgun (WGS) entry which is preliminary data.</text>
</comment>
<dbReference type="Pfam" id="PF10108">
    <property type="entry name" value="DNA_pol_B_exo2"/>
    <property type="match status" value="1"/>
</dbReference>
<evidence type="ECO:0000313" key="3">
    <source>
        <dbReference type="Proteomes" id="UP000292583"/>
    </source>
</evidence>
<dbReference type="Gene3D" id="3.30.420.10">
    <property type="entry name" value="Ribonuclease H-like superfamily/Ribonuclease H"/>
    <property type="match status" value="1"/>
</dbReference>
<evidence type="ECO:0000313" key="2">
    <source>
        <dbReference type="EMBL" id="TBR80487.1"/>
    </source>
</evidence>
<dbReference type="GO" id="GO:0003676">
    <property type="term" value="F:nucleic acid binding"/>
    <property type="evidence" value="ECO:0007669"/>
    <property type="project" value="InterPro"/>
</dbReference>
<organism evidence="2 3">
    <name type="scientific">Campylobacter novaezeelandiae</name>
    <dbReference type="NCBI Taxonomy" id="2267891"/>
    <lineage>
        <taxon>Bacteria</taxon>
        <taxon>Pseudomonadati</taxon>
        <taxon>Campylobacterota</taxon>
        <taxon>Epsilonproteobacteria</taxon>
        <taxon>Campylobacterales</taxon>
        <taxon>Campylobacteraceae</taxon>
        <taxon>Campylobacter</taxon>
    </lineage>
</organism>
<dbReference type="InterPro" id="IPR019288">
    <property type="entry name" value="3'-5'_exonuclease_PolB-like"/>
</dbReference>
<reference evidence="2 3" key="1">
    <citation type="submission" date="2018-07" db="EMBL/GenBank/DDBJ databases">
        <title>Campylobacter zealandensis sp. nov., isolated from birds and water in New Zealand.</title>
        <authorList>
            <person name="Wilkinson D.A."/>
            <person name="Biggs P.J."/>
            <person name="French N.P."/>
            <person name="Midwinter A.C."/>
        </authorList>
    </citation>
    <scope>NUCLEOTIDE SEQUENCE [LARGE SCALE GENOMIC DNA]</scope>
    <source>
        <strain evidence="2 3">B423b</strain>
    </source>
</reference>
<dbReference type="InterPro" id="IPR036397">
    <property type="entry name" value="RNaseH_sf"/>
</dbReference>
<protein>
    <submittedName>
        <fullName evidence="2">Polysaccharide biosynthesis protein</fullName>
    </submittedName>
</protein>
<name>A0A4Q9JTP4_9BACT</name>
<dbReference type="InterPro" id="IPR012337">
    <property type="entry name" value="RNaseH-like_sf"/>
</dbReference>
<dbReference type="SUPFAM" id="SSF53098">
    <property type="entry name" value="Ribonuclease H-like"/>
    <property type="match status" value="1"/>
</dbReference>
<sequence>MNQEGYICIFDCESIPDTELIRKTLNLKGDDLEISKKALELQKEQTSSEFLPLPYHKIISICAVITNSFGKFIKVNKIDGDDEQSMIANFFKFIDKYEPKLVSFNGKNYDMPLLVLRALKYNIKANTYLDTITDKWNNYKTRFSENKHCDLFEAFGSYRGLKLDLICAMVNLPGKYEIHGNEVLELFYENKLEKIHEYCESDTLNTFMLFLKYEFIKGNINENDFIDSLNAMKEFLMQKKQNRSYIDLFIKASEDEISKIKLSI</sequence>
<keyword evidence="3" id="KW-1185">Reference proteome</keyword>
<proteinExistence type="predicted"/>
<dbReference type="AlphaFoldDB" id="A0A4Q9JTP4"/>
<dbReference type="RefSeq" id="WP_131164128.1">
    <property type="nucleotide sequence ID" value="NZ_CP076657.1"/>
</dbReference>
<feature type="domain" description="Predicted 3'-5' exonuclease PolB-like" evidence="1">
    <location>
        <begin position="48"/>
        <end position="252"/>
    </location>
</feature>
<evidence type="ECO:0000259" key="1">
    <source>
        <dbReference type="Pfam" id="PF10108"/>
    </source>
</evidence>
<accession>A0A4Q9JTP4</accession>
<gene>
    <name evidence="2" type="ORF">DU473_05510</name>
</gene>
<dbReference type="EMBL" id="QPGR01000009">
    <property type="protein sequence ID" value="TBR80487.1"/>
    <property type="molecule type" value="Genomic_DNA"/>
</dbReference>
<dbReference type="Proteomes" id="UP000292583">
    <property type="component" value="Unassembled WGS sequence"/>
</dbReference>